<dbReference type="GO" id="GO:0008168">
    <property type="term" value="F:methyltransferase activity"/>
    <property type="evidence" value="ECO:0007669"/>
    <property type="project" value="UniProtKB-KW"/>
</dbReference>
<keyword evidence="2 5" id="KW-0808">Transferase</keyword>
<comment type="similarity">
    <text evidence="4">Belongs to the MT-A70-like family.</text>
</comment>
<keyword evidence="1 5" id="KW-0489">Methyltransferase</keyword>
<keyword evidence="3" id="KW-0949">S-adenosyl-L-methionine</keyword>
<comment type="caution">
    <text evidence="5">The sequence shown here is derived from an EMBL/GenBank/DDBJ whole genome shotgun (WGS) entry which is preliminary data.</text>
</comment>
<name>A0A415L6K1_9FIRM</name>
<dbReference type="Gene3D" id="3.40.50.150">
    <property type="entry name" value="Vaccinia Virus protein VP39"/>
    <property type="match status" value="1"/>
</dbReference>
<dbReference type="EMBL" id="QROT01000007">
    <property type="protein sequence ID" value="RHL44090.1"/>
    <property type="molecule type" value="Genomic_DNA"/>
</dbReference>
<evidence type="ECO:0000256" key="3">
    <source>
        <dbReference type="ARBA" id="ARBA00022691"/>
    </source>
</evidence>
<evidence type="ECO:0000256" key="4">
    <source>
        <dbReference type="PROSITE-ProRule" id="PRU00489"/>
    </source>
</evidence>
<sequence length="192" mass="22022">MGKKYKVIYADPPWQYRVYSKKGQGRSAENHYHTMNIDDIRSLPVADIADDDCVLFLWITFPCLKEGISVMESWGFTYKTCGFNWVKRNKKKDTYFMGLGFWTRSNSEVCLIGTKGHPKRVSKAVSQICDARVMAHSKKPDEIRKRIVELCGDVPRIELFARKTADGWDCLGDEIDGKDIRDALKGVIENEC</sequence>
<reference evidence="5 6" key="1">
    <citation type="submission" date="2018-08" db="EMBL/GenBank/DDBJ databases">
        <title>A genome reference for cultivated species of the human gut microbiota.</title>
        <authorList>
            <person name="Zou Y."/>
            <person name="Xue W."/>
            <person name="Luo G."/>
        </authorList>
    </citation>
    <scope>NUCLEOTIDE SEQUENCE [LARGE SCALE GENOMIC DNA]</scope>
    <source>
        <strain evidence="5 6">AF37-4</strain>
    </source>
</reference>
<evidence type="ECO:0000256" key="2">
    <source>
        <dbReference type="ARBA" id="ARBA00022679"/>
    </source>
</evidence>
<dbReference type="Pfam" id="PF05063">
    <property type="entry name" value="MT-A70"/>
    <property type="match status" value="1"/>
</dbReference>
<evidence type="ECO:0000313" key="6">
    <source>
        <dbReference type="Proteomes" id="UP000283314"/>
    </source>
</evidence>
<proteinExistence type="inferred from homology"/>
<gene>
    <name evidence="5" type="ORF">DW018_09910</name>
</gene>
<evidence type="ECO:0000256" key="1">
    <source>
        <dbReference type="ARBA" id="ARBA00022603"/>
    </source>
</evidence>
<dbReference type="PROSITE" id="PS51143">
    <property type="entry name" value="MT_A70"/>
    <property type="match status" value="1"/>
</dbReference>
<dbReference type="PANTHER" id="PTHR12829">
    <property type="entry name" value="N6-ADENOSINE-METHYLTRANSFERASE"/>
    <property type="match status" value="1"/>
</dbReference>
<dbReference type="GeneID" id="66467561"/>
<dbReference type="GO" id="GO:0032259">
    <property type="term" value="P:methylation"/>
    <property type="evidence" value="ECO:0007669"/>
    <property type="project" value="UniProtKB-KW"/>
</dbReference>
<dbReference type="InterPro" id="IPR002052">
    <property type="entry name" value="DNA_methylase_N6_adenine_CS"/>
</dbReference>
<dbReference type="PANTHER" id="PTHR12829:SF7">
    <property type="entry name" value="N6-ADENOSINE-METHYLTRANSFERASE CATALYTIC SUBUNIT"/>
    <property type="match status" value="1"/>
</dbReference>
<accession>A0A415L6K1</accession>
<dbReference type="GO" id="GO:0003676">
    <property type="term" value="F:nucleic acid binding"/>
    <property type="evidence" value="ECO:0007669"/>
    <property type="project" value="InterPro"/>
</dbReference>
<evidence type="ECO:0000313" key="5">
    <source>
        <dbReference type="EMBL" id="RHL44090.1"/>
    </source>
</evidence>
<dbReference type="Proteomes" id="UP000283314">
    <property type="component" value="Unassembled WGS sequence"/>
</dbReference>
<dbReference type="InterPro" id="IPR007757">
    <property type="entry name" value="MT-A70-like"/>
</dbReference>
<dbReference type="InterPro" id="IPR029063">
    <property type="entry name" value="SAM-dependent_MTases_sf"/>
</dbReference>
<dbReference type="PROSITE" id="PS00092">
    <property type="entry name" value="N6_MTASE"/>
    <property type="match status" value="1"/>
</dbReference>
<organism evidence="5 6">
    <name type="scientific">Eubacterium ventriosum</name>
    <dbReference type="NCBI Taxonomy" id="39496"/>
    <lineage>
        <taxon>Bacteria</taxon>
        <taxon>Bacillati</taxon>
        <taxon>Bacillota</taxon>
        <taxon>Clostridia</taxon>
        <taxon>Eubacteriales</taxon>
        <taxon>Eubacteriaceae</taxon>
        <taxon>Eubacterium</taxon>
    </lineage>
</organism>
<dbReference type="RefSeq" id="WP_118380039.1">
    <property type="nucleotide sequence ID" value="NZ_CABJDQ010000007.1"/>
</dbReference>
<protein>
    <submittedName>
        <fullName evidence="5">DNA methyltransferase</fullName>
    </submittedName>
</protein>
<dbReference type="AlphaFoldDB" id="A0A415L6K1"/>
<dbReference type="SUPFAM" id="SSF53335">
    <property type="entry name" value="S-adenosyl-L-methionine-dependent methyltransferases"/>
    <property type="match status" value="1"/>
</dbReference>